<dbReference type="Pfam" id="PF13499">
    <property type="entry name" value="EF-hand_7"/>
    <property type="match status" value="1"/>
</dbReference>
<dbReference type="GO" id="GO:0005509">
    <property type="term" value="F:calcium ion binding"/>
    <property type="evidence" value="ECO:0007669"/>
    <property type="project" value="InterPro"/>
</dbReference>
<dbReference type="SUPFAM" id="SSF47473">
    <property type="entry name" value="EF-hand"/>
    <property type="match status" value="1"/>
</dbReference>
<dbReference type="SMART" id="SM00054">
    <property type="entry name" value="EFh"/>
    <property type="match status" value="2"/>
</dbReference>
<gene>
    <name evidence="3" type="ORF">OFUS_LOCUS21331</name>
</gene>
<feature type="compositionally biased region" description="Polar residues" evidence="1">
    <location>
        <begin position="649"/>
        <end position="660"/>
    </location>
</feature>
<feature type="region of interest" description="Disordered" evidence="1">
    <location>
        <begin position="309"/>
        <end position="352"/>
    </location>
</feature>
<keyword evidence="2" id="KW-0812">Transmembrane</keyword>
<dbReference type="InterPro" id="IPR002048">
    <property type="entry name" value="EF_hand_dom"/>
</dbReference>
<comment type="caution">
    <text evidence="3">The sequence shown here is derived from an EMBL/GenBank/DDBJ whole genome shotgun (WGS) entry which is preliminary data.</text>
</comment>
<feature type="region of interest" description="Disordered" evidence="1">
    <location>
        <begin position="631"/>
        <end position="660"/>
    </location>
</feature>
<organism evidence="3 4">
    <name type="scientific">Owenia fusiformis</name>
    <name type="common">Polychaete worm</name>
    <dbReference type="NCBI Taxonomy" id="6347"/>
    <lineage>
        <taxon>Eukaryota</taxon>
        <taxon>Metazoa</taxon>
        <taxon>Spiralia</taxon>
        <taxon>Lophotrochozoa</taxon>
        <taxon>Annelida</taxon>
        <taxon>Polychaeta</taxon>
        <taxon>Sedentaria</taxon>
        <taxon>Canalipalpata</taxon>
        <taxon>Sabellida</taxon>
        <taxon>Oweniida</taxon>
        <taxon>Oweniidae</taxon>
        <taxon>Owenia</taxon>
    </lineage>
</organism>
<dbReference type="PROSITE" id="PS00018">
    <property type="entry name" value="EF_HAND_1"/>
    <property type="match status" value="1"/>
</dbReference>
<proteinExistence type="predicted"/>
<sequence>MMKRRKSKEMEEVDENEMPNKCKYRVEQYFDQTPSKYRVGPNTEETSSKYNMSQQTEEAHSKYRVGQILPTPLFGRSSKTVKRHECNKLDTESLDPHIAESEACQVMISRPTNTTILRGDTFDLNQFLNEHRQKENTCPSSPSRHHHGMLRQIENSLFWIIQTQGINMKVAVAFLLLAVVATLQTSDAWRFRIRTPRLGLRRIIAPICNMYCNTKCTAPGICAPVCHKVCNIGRKRRSVANDEEPFSPDFTKYDLNKDGALTLEEFAEAISSTPAECKDIIEKADKDNNGKVDIDEFIKGPFQFSQEEVRSQKVVRPDTRSQRYSVEDLPHPNSLKQKKGSRSKKQPKRGQCGMDLAGYISRLNQKQSNWYDTDGPSTQSINRHCSVYATNSSTDHDPSAVYDTNISTDYYPPSVYAINSSTGHHSSMNGNADLSQLFNSYPQSYQSHSEHCEDDMKMWYPGTTTGVGKRSWVPSGEREYGVYPRNLEYLQKYSENPRSHTLQDVTPILPHGLQHETPTLYGQTAGYTPLNSRPLSGGKKHYANSAFRPKELFQGQVEHNGAISKQTDLSEGFQYTPRERKRSFHSAGDHSKSSFNVTYEDTRENAATTEGPTQTFDLRIQPFRMNYLTNGASSSLYPYPREADDAPSRITTQQMSPSYP</sequence>
<dbReference type="Gene3D" id="1.10.238.10">
    <property type="entry name" value="EF-hand"/>
    <property type="match status" value="1"/>
</dbReference>
<dbReference type="AlphaFoldDB" id="A0A8J1TYQ6"/>
<dbReference type="InterPro" id="IPR018247">
    <property type="entry name" value="EF_Hand_1_Ca_BS"/>
</dbReference>
<reference evidence="3" key="1">
    <citation type="submission" date="2022-03" db="EMBL/GenBank/DDBJ databases">
        <authorList>
            <person name="Martin C."/>
        </authorList>
    </citation>
    <scope>NUCLEOTIDE SEQUENCE</scope>
</reference>
<dbReference type="OrthoDB" id="6146354at2759"/>
<feature type="compositionally biased region" description="Basic residues" evidence="1">
    <location>
        <begin position="336"/>
        <end position="348"/>
    </location>
</feature>
<evidence type="ECO:0000313" key="4">
    <source>
        <dbReference type="Proteomes" id="UP000749559"/>
    </source>
</evidence>
<keyword evidence="2" id="KW-0472">Membrane</keyword>
<evidence type="ECO:0000256" key="1">
    <source>
        <dbReference type="SAM" id="MobiDB-lite"/>
    </source>
</evidence>
<protein>
    <submittedName>
        <fullName evidence="3">Uncharacterized protein</fullName>
    </submittedName>
</protein>
<name>A0A8J1TYQ6_OWEFU</name>
<feature type="compositionally biased region" description="Basic and acidic residues" evidence="1">
    <location>
        <begin position="309"/>
        <end position="330"/>
    </location>
</feature>
<dbReference type="Proteomes" id="UP000749559">
    <property type="component" value="Unassembled WGS sequence"/>
</dbReference>
<dbReference type="PROSITE" id="PS50222">
    <property type="entry name" value="EF_HAND_2"/>
    <property type="match status" value="1"/>
</dbReference>
<dbReference type="CDD" id="cd00051">
    <property type="entry name" value="EFh"/>
    <property type="match status" value="1"/>
</dbReference>
<feature type="compositionally biased region" description="Polar residues" evidence="1">
    <location>
        <begin position="593"/>
        <end position="613"/>
    </location>
</feature>
<feature type="transmembrane region" description="Helical" evidence="2">
    <location>
        <begin position="157"/>
        <end position="183"/>
    </location>
</feature>
<feature type="region of interest" description="Disordered" evidence="1">
    <location>
        <begin position="578"/>
        <end position="613"/>
    </location>
</feature>
<keyword evidence="4" id="KW-1185">Reference proteome</keyword>
<evidence type="ECO:0000256" key="2">
    <source>
        <dbReference type="SAM" id="Phobius"/>
    </source>
</evidence>
<dbReference type="InterPro" id="IPR011992">
    <property type="entry name" value="EF-hand-dom_pair"/>
</dbReference>
<accession>A0A8J1TYQ6</accession>
<dbReference type="EMBL" id="CAIIXF020000010">
    <property type="protein sequence ID" value="CAH1796980.1"/>
    <property type="molecule type" value="Genomic_DNA"/>
</dbReference>
<evidence type="ECO:0000313" key="3">
    <source>
        <dbReference type="EMBL" id="CAH1796980.1"/>
    </source>
</evidence>
<keyword evidence="2" id="KW-1133">Transmembrane helix</keyword>